<name>A0A0F9GJ08_9ZZZZ</name>
<evidence type="ECO:0000313" key="2">
    <source>
        <dbReference type="EMBL" id="KKL69430.1"/>
    </source>
</evidence>
<dbReference type="InterPro" id="IPR001584">
    <property type="entry name" value="Integrase_cat-core"/>
</dbReference>
<dbReference type="GO" id="GO:0003676">
    <property type="term" value="F:nucleic acid binding"/>
    <property type="evidence" value="ECO:0007669"/>
    <property type="project" value="InterPro"/>
</dbReference>
<feature type="domain" description="Integrase catalytic" evidence="1">
    <location>
        <begin position="164"/>
        <end position="351"/>
    </location>
</feature>
<dbReference type="InterPro" id="IPR036397">
    <property type="entry name" value="RNaseH_sf"/>
</dbReference>
<dbReference type="SUPFAM" id="SSF53098">
    <property type="entry name" value="Ribonuclease H-like"/>
    <property type="match status" value="1"/>
</dbReference>
<dbReference type="EMBL" id="LAZR01026210">
    <property type="protein sequence ID" value="KKL69430.1"/>
    <property type="molecule type" value="Genomic_DNA"/>
</dbReference>
<sequence length="440" mass="51334">MATQEKMTVNERYKYLRLVQERYWAAGRTERSSLLNELEEVTGLHRKSRIRLLRGGLERKRRRRQRGRTYGPEVDDALRVISESMDHICAERLQPNLVWLAKHLSQHGELAVDKQLLKQLEKISVSTVRRNLQRIGQDQPRLVRKRSTQRSIYQQIPARRLAWDLLEPGHFEVDLVHHCGATSSGQYVCTLQMVDIATGWSERVAVLGRSYLVMQDAFERILQRLPFAVRELHPDNGSEFLNHHLLRFWTRSMPGLEVSRSRPYQKNDNRFVEQKNSSLVRAYLGQVRFDTAVHTEALNRFYDGMWLYYNCFQPVMRLSAKEILPTTNGIPQIRRHFDQAQTPLDRLLATQTLTIKQAASLKVLRRDTNPRRLLKQLYQQRDALFELPQAVSDQTEDVRQTLYNQNLYQGKSQTIYAWKGGGGPVTFSNDRTITLGNIII</sequence>
<proteinExistence type="predicted"/>
<gene>
    <name evidence="2" type="ORF">LCGC14_2115030</name>
</gene>
<dbReference type="PROSITE" id="PS50994">
    <property type="entry name" value="INTEGRASE"/>
    <property type="match status" value="1"/>
</dbReference>
<dbReference type="Gene3D" id="3.30.420.10">
    <property type="entry name" value="Ribonuclease H-like superfamily/Ribonuclease H"/>
    <property type="match status" value="1"/>
</dbReference>
<dbReference type="InterPro" id="IPR012337">
    <property type="entry name" value="RNaseH-like_sf"/>
</dbReference>
<accession>A0A0F9GJ08</accession>
<evidence type="ECO:0000259" key="1">
    <source>
        <dbReference type="PROSITE" id="PS50994"/>
    </source>
</evidence>
<comment type="caution">
    <text evidence="2">The sequence shown here is derived from an EMBL/GenBank/DDBJ whole genome shotgun (WGS) entry which is preliminary data.</text>
</comment>
<protein>
    <recommendedName>
        <fullName evidence="1">Integrase catalytic domain-containing protein</fullName>
    </recommendedName>
</protein>
<reference evidence="2" key="1">
    <citation type="journal article" date="2015" name="Nature">
        <title>Complex archaea that bridge the gap between prokaryotes and eukaryotes.</title>
        <authorList>
            <person name="Spang A."/>
            <person name="Saw J.H."/>
            <person name="Jorgensen S.L."/>
            <person name="Zaremba-Niedzwiedzka K."/>
            <person name="Martijn J."/>
            <person name="Lind A.E."/>
            <person name="van Eijk R."/>
            <person name="Schleper C."/>
            <person name="Guy L."/>
            <person name="Ettema T.J."/>
        </authorList>
    </citation>
    <scope>NUCLEOTIDE SEQUENCE</scope>
</reference>
<organism evidence="2">
    <name type="scientific">marine sediment metagenome</name>
    <dbReference type="NCBI Taxonomy" id="412755"/>
    <lineage>
        <taxon>unclassified sequences</taxon>
        <taxon>metagenomes</taxon>
        <taxon>ecological metagenomes</taxon>
    </lineage>
</organism>
<dbReference type="AlphaFoldDB" id="A0A0F9GJ08"/>
<dbReference type="GO" id="GO:0015074">
    <property type="term" value="P:DNA integration"/>
    <property type="evidence" value="ECO:0007669"/>
    <property type="project" value="InterPro"/>
</dbReference>